<evidence type="ECO:0000313" key="1">
    <source>
        <dbReference type="EMBL" id="CAB5225816.1"/>
    </source>
</evidence>
<gene>
    <name evidence="1" type="ORF">UFOVP758_22</name>
</gene>
<organism evidence="1">
    <name type="scientific">uncultured Caudovirales phage</name>
    <dbReference type="NCBI Taxonomy" id="2100421"/>
    <lineage>
        <taxon>Viruses</taxon>
        <taxon>Duplodnaviria</taxon>
        <taxon>Heunggongvirae</taxon>
        <taxon>Uroviricota</taxon>
        <taxon>Caudoviricetes</taxon>
        <taxon>Peduoviridae</taxon>
        <taxon>Maltschvirus</taxon>
        <taxon>Maltschvirus maltsch</taxon>
    </lineage>
</organism>
<accession>A0A6J7X7H6</accession>
<protein>
    <submittedName>
        <fullName evidence="1">Uncharacterized protein</fullName>
    </submittedName>
</protein>
<reference evidence="1" key="1">
    <citation type="submission" date="2020-05" db="EMBL/GenBank/DDBJ databases">
        <authorList>
            <person name="Chiriac C."/>
            <person name="Salcher M."/>
            <person name="Ghai R."/>
            <person name="Kavagutti S V."/>
        </authorList>
    </citation>
    <scope>NUCLEOTIDE SEQUENCE</scope>
</reference>
<proteinExistence type="predicted"/>
<name>A0A6J7X7H6_9CAUD</name>
<sequence>MSFQWVFDKAESISVNKRAIAGQTITRNQTVRAVSRGNAIRRFTVKLPDGLRWSDIASYIQALDAAGRHTKETIHVGNYGSWITAGDINPATNYSVICVEFPNWTISARDQVSWSGPFVFYEALV</sequence>
<dbReference type="EMBL" id="LR798353">
    <property type="protein sequence ID" value="CAB5225816.1"/>
    <property type="molecule type" value="Genomic_DNA"/>
</dbReference>